<reference evidence="5" key="1">
    <citation type="submission" date="2022-11" db="EMBL/GenBank/DDBJ databases">
        <authorList>
            <person name="Kikuchi T."/>
        </authorList>
    </citation>
    <scope>NUCLEOTIDE SEQUENCE</scope>
    <source>
        <strain evidence="5">PS1010</strain>
    </source>
</reference>
<evidence type="ECO:0000256" key="1">
    <source>
        <dbReference type="ARBA" id="ARBA00004141"/>
    </source>
</evidence>
<evidence type="ECO:0000313" key="6">
    <source>
        <dbReference type="Proteomes" id="UP001152747"/>
    </source>
</evidence>
<dbReference type="InterPro" id="IPR018000">
    <property type="entry name" value="Neurotransmitter_ion_chnl_CS"/>
</dbReference>
<evidence type="ECO:0000256" key="2">
    <source>
        <dbReference type="ARBA" id="ARBA00023136"/>
    </source>
</evidence>
<proteinExistence type="predicted"/>
<dbReference type="PROSITE" id="PS00236">
    <property type="entry name" value="NEUROTR_ION_CHANNEL"/>
    <property type="match status" value="1"/>
</dbReference>
<sequence>MDGGWNALGNIIQLSSLFVLGPSEELMKTSYDAETKLYKDLFTGLDEKPFNDRYEVHPMLFISHVSAIDEEQQIVQLHGSFKINWIDPRLKWDPENYDKIKVITHPISYFYQNRYNFTYPKINVNHIHYDKDLMGYYNEIGIKYDGTVTMTTFMHIKTTCFFTFGLYPNDYQNCSFQLYTEKYGNKLRFSSAGVIKFGNQRYEETPHMNDFKLERAEGRGGYLFNGKWMQKVDESQERFAIPIFNYNFVFKRVKNLYFVEMALPMICQTVFLGISGIAKGFHGLFWLMICLVYEIYSMTELFESLPPDYNSMPLIGTLGIFLLIETVALMFWRTFTINIRSWDYKNLEVCEDGTVLNPFMELADIGDGIISVLLIIQMIMNVLVLI</sequence>
<dbReference type="Gene3D" id="2.70.170.10">
    <property type="entry name" value="Neurotransmitter-gated ion-channel ligand-binding domain"/>
    <property type="match status" value="1"/>
</dbReference>
<organism evidence="5 6">
    <name type="scientific">Caenorhabditis angaria</name>
    <dbReference type="NCBI Taxonomy" id="860376"/>
    <lineage>
        <taxon>Eukaryota</taxon>
        <taxon>Metazoa</taxon>
        <taxon>Ecdysozoa</taxon>
        <taxon>Nematoda</taxon>
        <taxon>Chromadorea</taxon>
        <taxon>Rhabditida</taxon>
        <taxon>Rhabditina</taxon>
        <taxon>Rhabditomorpha</taxon>
        <taxon>Rhabditoidea</taxon>
        <taxon>Rhabditidae</taxon>
        <taxon>Peloderinae</taxon>
        <taxon>Caenorhabditis</taxon>
    </lineage>
</organism>
<dbReference type="SUPFAM" id="SSF63712">
    <property type="entry name" value="Nicotinic receptor ligand binding domain-like"/>
    <property type="match status" value="1"/>
</dbReference>
<dbReference type="InterPro" id="IPR006201">
    <property type="entry name" value="Neur_channel"/>
</dbReference>
<keyword evidence="2 3" id="KW-0472">Membrane</keyword>
<comment type="caution">
    <text evidence="5">The sequence shown here is derived from an EMBL/GenBank/DDBJ whole genome shotgun (WGS) entry which is preliminary data.</text>
</comment>
<dbReference type="AlphaFoldDB" id="A0A9P1IX90"/>
<dbReference type="Proteomes" id="UP001152747">
    <property type="component" value="Unassembled WGS sequence"/>
</dbReference>
<dbReference type="InterPro" id="IPR006202">
    <property type="entry name" value="Neur_chan_lig-bd"/>
</dbReference>
<feature type="domain" description="Neurotransmitter-gated ion-channel ligand-binding" evidence="4">
    <location>
        <begin position="34"/>
        <end position="186"/>
    </location>
</feature>
<evidence type="ECO:0000256" key="3">
    <source>
        <dbReference type="SAM" id="Phobius"/>
    </source>
</evidence>
<dbReference type="GO" id="GO:0016020">
    <property type="term" value="C:membrane"/>
    <property type="evidence" value="ECO:0007669"/>
    <property type="project" value="UniProtKB-SubCell"/>
</dbReference>
<comment type="subcellular location">
    <subcellularLocation>
        <location evidence="1">Membrane</location>
        <topology evidence="1">Multi-pass membrane protein</topology>
    </subcellularLocation>
</comment>
<dbReference type="Pfam" id="PF02931">
    <property type="entry name" value="Neur_chan_LBD"/>
    <property type="match status" value="1"/>
</dbReference>
<dbReference type="OrthoDB" id="5975154at2759"/>
<feature type="transmembrane region" description="Helical" evidence="3">
    <location>
        <begin position="314"/>
        <end position="332"/>
    </location>
</feature>
<dbReference type="PANTHER" id="PTHR18945">
    <property type="entry name" value="NEUROTRANSMITTER GATED ION CHANNEL"/>
    <property type="match status" value="1"/>
</dbReference>
<dbReference type="EMBL" id="CANHGI010000006">
    <property type="protein sequence ID" value="CAI5453980.1"/>
    <property type="molecule type" value="Genomic_DNA"/>
</dbReference>
<accession>A0A9P1IX90</accession>
<name>A0A9P1IX90_9PELO</name>
<dbReference type="GO" id="GO:0005230">
    <property type="term" value="F:extracellular ligand-gated monoatomic ion channel activity"/>
    <property type="evidence" value="ECO:0007669"/>
    <property type="project" value="InterPro"/>
</dbReference>
<keyword evidence="3" id="KW-1133">Transmembrane helix</keyword>
<gene>
    <name evidence="5" type="ORF">CAMP_LOCUS16617</name>
</gene>
<dbReference type="GO" id="GO:0004888">
    <property type="term" value="F:transmembrane signaling receptor activity"/>
    <property type="evidence" value="ECO:0007669"/>
    <property type="project" value="InterPro"/>
</dbReference>
<evidence type="ECO:0000313" key="5">
    <source>
        <dbReference type="EMBL" id="CAI5453980.1"/>
    </source>
</evidence>
<feature type="transmembrane region" description="Helical" evidence="3">
    <location>
        <begin position="365"/>
        <end position="385"/>
    </location>
</feature>
<evidence type="ECO:0000259" key="4">
    <source>
        <dbReference type="Pfam" id="PF02931"/>
    </source>
</evidence>
<protein>
    <recommendedName>
        <fullName evidence="4">Neurotransmitter-gated ion-channel ligand-binding domain-containing protein</fullName>
    </recommendedName>
</protein>
<keyword evidence="3" id="KW-0812">Transmembrane</keyword>
<dbReference type="InterPro" id="IPR036734">
    <property type="entry name" value="Neur_chan_lig-bd_sf"/>
</dbReference>
<keyword evidence="6" id="KW-1185">Reference proteome</keyword>